<protein>
    <submittedName>
        <fullName evidence="1">Uncharacterized protein</fullName>
    </submittedName>
</protein>
<reference evidence="1" key="1">
    <citation type="submission" date="2019-09" db="EMBL/GenBank/DDBJ databases">
        <title>Complete genome sequencing of four Arcobacter species reveals a diverse suite of mobile elements.</title>
        <authorList>
            <person name="Miller W.G."/>
            <person name="Yee E."/>
            <person name="Bono J.L."/>
        </authorList>
    </citation>
    <scope>NUCLEOTIDE SEQUENCE [LARGE SCALE GENOMIC DNA]</scope>
    <source>
        <strain evidence="1">LMG 26638</strain>
    </source>
</reference>
<dbReference type="AlphaFoldDB" id="A0A5C2HD12"/>
<gene>
    <name evidence="1" type="ORF">APAC_1942</name>
</gene>
<dbReference type="EMBL" id="CP035928">
    <property type="protein sequence ID" value="QEP35016.1"/>
    <property type="molecule type" value="Genomic_DNA"/>
</dbReference>
<evidence type="ECO:0000313" key="2">
    <source>
        <dbReference type="Proteomes" id="UP000322726"/>
    </source>
</evidence>
<keyword evidence="2" id="KW-1185">Reference proteome</keyword>
<dbReference type="RefSeq" id="WP_130233926.1">
    <property type="nucleotide sequence ID" value="NZ_BMEF01000038.1"/>
</dbReference>
<reference evidence="1" key="2">
    <citation type="submission" date="2019-09" db="EMBL/GenBank/DDBJ databases">
        <title>Taxonomic note: a critical rebuttal of the proposed division of the genus Arcobacter into six genera, emended descriptions of Arcobacter anaerophilus and the genus Arcobacter, and an assessment of genus-level boundaries for Epsilonproteobacteria using in silico genomic comparator tools.</title>
        <authorList>
            <person name="On S.L.W."/>
            <person name="Miller W.G."/>
            <person name="Biggs P."/>
            <person name="Cornelius A."/>
            <person name="Vandamme P."/>
        </authorList>
    </citation>
    <scope>NUCLEOTIDE SEQUENCE [LARGE SCALE GENOMIC DNA]</scope>
    <source>
        <strain evidence="1">LMG 26638</strain>
    </source>
</reference>
<evidence type="ECO:0000313" key="1">
    <source>
        <dbReference type="EMBL" id="QEP35016.1"/>
    </source>
</evidence>
<dbReference type="OrthoDB" id="5349090at2"/>
<proteinExistence type="predicted"/>
<organism evidence="1 2">
    <name type="scientific">Malaciobacter pacificus</name>
    <dbReference type="NCBI Taxonomy" id="1080223"/>
    <lineage>
        <taxon>Bacteria</taxon>
        <taxon>Pseudomonadati</taxon>
        <taxon>Campylobacterota</taxon>
        <taxon>Epsilonproteobacteria</taxon>
        <taxon>Campylobacterales</taxon>
        <taxon>Arcobacteraceae</taxon>
        <taxon>Malaciobacter</taxon>
    </lineage>
</organism>
<dbReference type="KEGG" id="apai:APAC_1942"/>
<sequence>MRTLQLKTKIQLFILPLLLIYLFFNLYENYFKNEKSFPNKNINYESKEKSFKGSFIEIYSKIETFSKSKKIKVLNISESKKVVKLLIESNLSNSVKLLDYIENINSFSKIIKINLIKKEKQIYIYEIEVSFGKYYTKNLKSVDFKLTDKNPKFKLNAIIGDYVLINNKIITLNEKVDGYILNKVSNNYAILAKDKELIKLEFKNEKIK</sequence>
<dbReference type="Proteomes" id="UP000322726">
    <property type="component" value="Chromosome"/>
</dbReference>
<accession>A0A5C2HD12</accession>
<name>A0A5C2HD12_9BACT</name>